<proteinExistence type="predicted"/>
<keyword evidence="2" id="KW-1185">Reference proteome</keyword>
<name>A0A9W6PWL1_9ACTN</name>
<protein>
    <submittedName>
        <fullName evidence="1">Uncharacterized protein</fullName>
    </submittedName>
</protein>
<dbReference type="EMBL" id="BSRZ01000008">
    <property type="protein sequence ID" value="GLW65280.1"/>
    <property type="molecule type" value="Genomic_DNA"/>
</dbReference>
<organism evidence="1 2">
    <name type="scientific">Actinomadura rubrobrunea</name>
    <dbReference type="NCBI Taxonomy" id="115335"/>
    <lineage>
        <taxon>Bacteria</taxon>
        <taxon>Bacillati</taxon>
        <taxon>Actinomycetota</taxon>
        <taxon>Actinomycetes</taxon>
        <taxon>Streptosporangiales</taxon>
        <taxon>Thermomonosporaceae</taxon>
        <taxon>Actinomadura</taxon>
    </lineage>
</organism>
<evidence type="ECO:0000313" key="1">
    <source>
        <dbReference type="EMBL" id="GLW65280.1"/>
    </source>
</evidence>
<dbReference type="AlphaFoldDB" id="A0A9W6PWL1"/>
<sequence length="138" mass="16081">MAERYPQYYFYEGWPVVFVRTPDGGLDCLRLSAENGEFVRNMSYVRKIRYGTTADIDTVTRDEFIQMVEALRGERLKGEGPVFALYETIDAVEQKARDEGRWLTPEEEALIHSLRVRTHELFEAELRAQGRRGMPEES</sequence>
<dbReference type="RefSeq" id="WP_146150285.1">
    <property type="nucleotide sequence ID" value="NZ_BSRZ01000008.1"/>
</dbReference>
<gene>
    <name evidence="1" type="ORF">Arub01_35240</name>
</gene>
<accession>A0A9W6PWL1</accession>
<reference evidence="1" key="1">
    <citation type="submission" date="2023-02" db="EMBL/GenBank/DDBJ databases">
        <title>Actinomadura rubrobrunea NBRC 14622.</title>
        <authorList>
            <person name="Ichikawa N."/>
            <person name="Sato H."/>
            <person name="Tonouchi N."/>
        </authorList>
    </citation>
    <scope>NUCLEOTIDE SEQUENCE</scope>
    <source>
        <strain evidence="1">NBRC 14622</strain>
    </source>
</reference>
<dbReference type="Proteomes" id="UP001165124">
    <property type="component" value="Unassembled WGS sequence"/>
</dbReference>
<evidence type="ECO:0000313" key="2">
    <source>
        <dbReference type="Proteomes" id="UP001165124"/>
    </source>
</evidence>
<comment type="caution">
    <text evidence="1">The sequence shown here is derived from an EMBL/GenBank/DDBJ whole genome shotgun (WGS) entry which is preliminary data.</text>
</comment>